<dbReference type="Pfam" id="PF09556">
    <property type="entry name" value="RE_HaeIII"/>
    <property type="match status" value="1"/>
</dbReference>
<evidence type="ECO:0000313" key="2">
    <source>
        <dbReference type="Proteomes" id="UP000189542"/>
    </source>
</evidence>
<dbReference type="InterPro" id="IPR019059">
    <property type="entry name" value="Restrct_endonuc_II_HaeIII"/>
</dbReference>
<reference evidence="1 2" key="1">
    <citation type="journal article" date="2017" name="PLoS ONE">
        <title>Genomic sequence of 'Candidatus Liberibacter solanacearum' haplotype C and its comparison with haplotype A and B genomes.</title>
        <authorList>
            <person name="Wang J."/>
            <person name="Haapalainen M."/>
            <person name="Schott T."/>
            <person name="Thompson S.M."/>
            <person name="Smith G.R."/>
            <person name="Nissinen A.I."/>
            <person name="Pirhonen M."/>
        </authorList>
    </citation>
    <scope>NUCLEOTIDE SEQUENCE [LARGE SCALE GENOMIC DNA]</scope>
    <source>
        <strain evidence="1 2">FIN111</strain>
    </source>
</reference>
<dbReference type="AlphaFoldDB" id="A0A1V2N6Y7"/>
<comment type="caution">
    <text evidence="1">The sequence shown here is derived from an EMBL/GenBank/DDBJ whole genome shotgun (WGS) entry which is preliminary data.</text>
</comment>
<dbReference type="OrthoDB" id="7923544at2"/>
<evidence type="ECO:0000313" key="1">
    <source>
        <dbReference type="EMBL" id="ONI58471.1"/>
    </source>
</evidence>
<dbReference type="RefSeq" id="WP_076969206.1">
    <property type="nucleotide sequence ID" value="NZ_LVWB01000015.1"/>
</dbReference>
<evidence type="ECO:0008006" key="3">
    <source>
        <dbReference type="Google" id="ProtNLM"/>
    </source>
</evidence>
<sequence>MKDPRINQAHSICLQQDNVGIKGDVRDIVIEVPKNKIGISAKYNHTAVKHCRLSETIDFGKEWADFSCSKEYFKAISSVFGKLRDMKKQGMFFRDIKDKDTIIYLPILNAFEEELKRLCGSFKDLFVGRLFRYLLGRYDFYKIILKTSGKIKSVAIQSVNIGGTLDYGPKWKIPDRIHSINCRNGSLNTIEVIFDGGWNISFRLHNASSKVEPSLKFDIQLVKTPINTGFNSIKIV</sequence>
<dbReference type="Proteomes" id="UP000189542">
    <property type="component" value="Unassembled WGS sequence"/>
</dbReference>
<proteinExistence type="predicted"/>
<name>A0A1V2N6Y7_9HYPH</name>
<organism evidence="1 2">
    <name type="scientific">Candidatus Liberibacter solanacearum</name>
    <dbReference type="NCBI Taxonomy" id="556287"/>
    <lineage>
        <taxon>Bacteria</taxon>
        <taxon>Pseudomonadati</taxon>
        <taxon>Pseudomonadota</taxon>
        <taxon>Alphaproteobacteria</taxon>
        <taxon>Hyphomicrobiales</taxon>
        <taxon>Rhizobiaceae</taxon>
        <taxon>Liberibacter</taxon>
    </lineage>
</organism>
<protein>
    <recommendedName>
        <fullName evidence="3">HaeIII family restriction endonuclease</fullName>
    </recommendedName>
</protein>
<dbReference type="EMBL" id="LVWB01000015">
    <property type="protein sequence ID" value="ONI58471.1"/>
    <property type="molecule type" value="Genomic_DNA"/>
</dbReference>
<gene>
    <name evidence="1" type="ORF">AYO25_05425</name>
</gene>
<accession>A0A1V2N6Y7</accession>